<sequence length="629" mass="69732">MTTLRALVGRADLNLRFLTAADEQRYGDRQVNGAVQPDLPLDELCRRSELVSDNGPLRAFLVLLSPAIEDEFLGLLADLGVAGVVLRSNWKSGDPPPAPWAAAARRHGLPLLVMPDDGIWASAAINVAILDERRHEDHHTSHFLRDLQREAARPEGLARLLELVAKLVGGYAVLVDRSGHPESDHSRVPDGLLTQVADDIRRVAAGRISSASVSLRGAAVHVLPIDSVDPPVVLVVGRRSSFTPAERRLVADAARLIGMRRRLDELARTQQRVGEVDLQNREVVLHLLMTGHLPAARRAASALRPELADVIRVHLVEGPKETRDQLVSRCVEATDDQAWIIRCPLYSNHVIVLAPVLLPPPYHDDKDGMPLDRLSRALRELVPLHDDVSVGASLPVSLADTPVGWGQAYHALAVARNSAERFARFNPQASIADLLGPDGDQWARAKLRPLLHYRPDRPQDPDAGELTETLRSWLTFSSSAARLLKIHRNTLSSRLRRIESLLGCELADLVTQTELNLAMQLLGTSDEQERPTDITLNGLLDHDHVREWADDQLRPFFQRESLLLLDTLRCWLDNNASLKAAATRLGISVPGVRKRLLRVEELTERSLLGAPSVRYDLWIALRVHDRSHP</sequence>
<comment type="caution">
    <text evidence="2">The sequence shown here is derived from an EMBL/GenBank/DDBJ whole genome shotgun (WGS) entry which is preliminary data.</text>
</comment>
<feature type="domain" description="PucR C-terminal helix-turn-helix" evidence="1">
    <location>
        <begin position="564"/>
        <end position="623"/>
    </location>
</feature>
<evidence type="ECO:0000313" key="2">
    <source>
        <dbReference type="EMBL" id="GAA4223909.1"/>
    </source>
</evidence>
<dbReference type="InterPro" id="IPR025736">
    <property type="entry name" value="PucR_C-HTH_dom"/>
</dbReference>
<dbReference type="PANTHER" id="PTHR33744">
    <property type="entry name" value="CARBOHYDRATE DIACID REGULATOR"/>
    <property type="match status" value="1"/>
</dbReference>
<dbReference type="Proteomes" id="UP001501710">
    <property type="component" value="Unassembled WGS sequence"/>
</dbReference>
<dbReference type="Pfam" id="PF13556">
    <property type="entry name" value="HTH_30"/>
    <property type="match status" value="2"/>
</dbReference>
<dbReference type="EMBL" id="BAABAS010000001">
    <property type="protein sequence ID" value="GAA4223909.1"/>
    <property type="molecule type" value="Genomic_DNA"/>
</dbReference>
<gene>
    <name evidence="2" type="ORF">GCM10022254_02200</name>
</gene>
<dbReference type="Gene3D" id="1.10.10.2840">
    <property type="entry name" value="PucR C-terminal helix-turn-helix domain"/>
    <property type="match status" value="2"/>
</dbReference>
<accession>A0ABP8BRP5</accession>
<feature type="domain" description="PucR C-terminal helix-turn-helix" evidence="1">
    <location>
        <begin position="466"/>
        <end position="520"/>
    </location>
</feature>
<dbReference type="RefSeq" id="WP_344888052.1">
    <property type="nucleotide sequence ID" value="NZ_BAABAS010000001.1"/>
</dbReference>
<dbReference type="InterPro" id="IPR051448">
    <property type="entry name" value="CdaR-like_regulators"/>
</dbReference>
<reference evidence="3" key="1">
    <citation type="journal article" date="2019" name="Int. J. Syst. Evol. Microbiol.">
        <title>The Global Catalogue of Microorganisms (GCM) 10K type strain sequencing project: providing services to taxonomists for standard genome sequencing and annotation.</title>
        <authorList>
            <consortium name="The Broad Institute Genomics Platform"/>
            <consortium name="The Broad Institute Genome Sequencing Center for Infectious Disease"/>
            <person name="Wu L."/>
            <person name="Ma J."/>
        </authorList>
    </citation>
    <scope>NUCLEOTIDE SEQUENCE [LARGE SCALE GENOMIC DNA]</scope>
    <source>
        <strain evidence="3">JCM 17440</strain>
    </source>
</reference>
<dbReference type="InterPro" id="IPR042070">
    <property type="entry name" value="PucR_C-HTH_sf"/>
</dbReference>
<dbReference type="PANTHER" id="PTHR33744:SF1">
    <property type="entry name" value="DNA-BINDING TRANSCRIPTIONAL ACTIVATOR ADER"/>
    <property type="match status" value="1"/>
</dbReference>
<organism evidence="2 3">
    <name type="scientific">Actinomadura meridiana</name>
    <dbReference type="NCBI Taxonomy" id="559626"/>
    <lineage>
        <taxon>Bacteria</taxon>
        <taxon>Bacillati</taxon>
        <taxon>Actinomycetota</taxon>
        <taxon>Actinomycetes</taxon>
        <taxon>Streptosporangiales</taxon>
        <taxon>Thermomonosporaceae</taxon>
        <taxon>Actinomadura</taxon>
    </lineage>
</organism>
<evidence type="ECO:0000313" key="3">
    <source>
        <dbReference type="Proteomes" id="UP001501710"/>
    </source>
</evidence>
<keyword evidence="3" id="KW-1185">Reference proteome</keyword>
<name>A0ABP8BRP5_9ACTN</name>
<protein>
    <recommendedName>
        <fullName evidence="1">PucR C-terminal helix-turn-helix domain-containing protein</fullName>
    </recommendedName>
</protein>
<evidence type="ECO:0000259" key="1">
    <source>
        <dbReference type="Pfam" id="PF13556"/>
    </source>
</evidence>
<proteinExistence type="predicted"/>